<evidence type="ECO:0000313" key="2">
    <source>
        <dbReference type="Proteomes" id="UP001205486"/>
    </source>
</evidence>
<name>A0ACC6AKH3_NITWI</name>
<accession>A0ACC6AKH3</accession>
<organism evidence="1 2">
    <name type="scientific">Nitrobacter winogradskyi</name>
    <name type="common">Nitrobacter agilis</name>
    <dbReference type="NCBI Taxonomy" id="913"/>
    <lineage>
        <taxon>Bacteria</taxon>
        <taxon>Pseudomonadati</taxon>
        <taxon>Pseudomonadota</taxon>
        <taxon>Alphaproteobacteria</taxon>
        <taxon>Hyphomicrobiales</taxon>
        <taxon>Nitrobacteraceae</taxon>
        <taxon>Nitrobacter</taxon>
    </lineage>
</organism>
<gene>
    <name evidence="1" type="ORF">J2S34_002229</name>
</gene>
<evidence type="ECO:0000313" key="1">
    <source>
        <dbReference type="EMBL" id="MCP1999781.1"/>
    </source>
</evidence>
<dbReference type="Proteomes" id="UP001205486">
    <property type="component" value="Unassembled WGS sequence"/>
</dbReference>
<protein>
    <submittedName>
        <fullName evidence="1">Uncharacterized protein</fullName>
    </submittedName>
</protein>
<comment type="caution">
    <text evidence="1">The sequence shown here is derived from an EMBL/GenBank/DDBJ whole genome shotgun (WGS) entry which is preliminary data.</text>
</comment>
<keyword evidence="2" id="KW-1185">Reference proteome</keyword>
<proteinExistence type="predicted"/>
<reference evidence="1" key="1">
    <citation type="submission" date="2022-03" db="EMBL/GenBank/DDBJ databases">
        <title>Interactions between chemoautotrophic and heterotrophic bacteria.</title>
        <authorList>
            <person name="Santoro A."/>
        </authorList>
    </citation>
    <scope>NUCLEOTIDE SEQUENCE</scope>
    <source>
        <strain evidence="1">Nb-106</strain>
    </source>
</reference>
<sequence length="72" mass="8096">MKSSSILLILKTRYAPQMERRNEAPEDDNGASPRTLQCIRSRNVPLPTTSNDWLIQSASLFRVEADAPGQRP</sequence>
<dbReference type="EMBL" id="JALJZS010000002">
    <property type="protein sequence ID" value="MCP1999781.1"/>
    <property type="molecule type" value="Genomic_DNA"/>
</dbReference>